<dbReference type="Proteomes" id="UP000006729">
    <property type="component" value="Chromosome 4"/>
</dbReference>
<evidence type="ECO:0000259" key="2">
    <source>
        <dbReference type="Pfam" id="PF00033"/>
    </source>
</evidence>
<dbReference type="GO" id="GO:0016491">
    <property type="term" value="F:oxidoreductase activity"/>
    <property type="evidence" value="ECO:0007669"/>
    <property type="project" value="InterPro"/>
</dbReference>
<gene>
    <name evidence="3" type="ORF">POPTR_004G058600</name>
</gene>
<dbReference type="eggNOG" id="KOG4663">
    <property type="taxonomic scope" value="Eukaryota"/>
</dbReference>
<dbReference type="GO" id="GO:0016020">
    <property type="term" value="C:membrane"/>
    <property type="evidence" value="ECO:0007669"/>
    <property type="project" value="InterPro"/>
</dbReference>
<evidence type="ECO:0000313" key="3">
    <source>
        <dbReference type="EMBL" id="PNT39773.1"/>
    </source>
</evidence>
<evidence type="ECO:0000256" key="1">
    <source>
        <dbReference type="SAM" id="Phobius"/>
    </source>
</evidence>
<dbReference type="InterPro" id="IPR005797">
    <property type="entry name" value="Cyt_b/b6_N"/>
</dbReference>
<dbReference type="InterPro" id="IPR027387">
    <property type="entry name" value="Cytb/b6-like_sf"/>
</dbReference>
<sequence length="76" mass="8589">MDQIGYLTIKFIKSMLEAIPVIEFSLVELLHGNASVEKITLTQSYSLYTYVLHLLSIVFMLMHFLKINGQGSLGLL</sequence>
<dbReference type="InterPro" id="IPR016174">
    <property type="entry name" value="Di-haem_cyt_TM"/>
</dbReference>
<dbReference type="FunFam" id="1.20.810.10:FF:000019">
    <property type="entry name" value="Uncharacterized protein"/>
    <property type="match status" value="1"/>
</dbReference>
<dbReference type="Gene3D" id="1.20.810.10">
    <property type="entry name" value="Cytochrome Bc1 Complex, Chain C"/>
    <property type="match status" value="1"/>
</dbReference>
<dbReference type="InParanoid" id="B9H2G9"/>
<evidence type="ECO:0000313" key="4">
    <source>
        <dbReference type="Proteomes" id="UP000006729"/>
    </source>
</evidence>
<dbReference type="STRING" id="3694.B9H2G9"/>
<dbReference type="HOGENOM" id="CLU_194973_0_0_1"/>
<keyword evidence="1" id="KW-0812">Transmembrane</keyword>
<dbReference type="PANTHER" id="PTHR19271:SF16">
    <property type="entry name" value="CYTOCHROME B"/>
    <property type="match status" value="1"/>
</dbReference>
<proteinExistence type="predicted"/>
<feature type="domain" description="Cytochrome b/b6 N-terminal region profile" evidence="2">
    <location>
        <begin position="2"/>
        <end position="70"/>
    </location>
</feature>
<name>B9H2G9_POPTR</name>
<keyword evidence="4" id="KW-1185">Reference proteome</keyword>
<dbReference type="EMBL" id="CM009293">
    <property type="protein sequence ID" value="PNT39773.1"/>
    <property type="molecule type" value="Genomic_DNA"/>
</dbReference>
<dbReference type="GO" id="GO:0009055">
    <property type="term" value="F:electron transfer activity"/>
    <property type="evidence" value="ECO:0007669"/>
    <property type="project" value="InterPro"/>
</dbReference>
<dbReference type="Pfam" id="PF00033">
    <property type="entry name" value="Cytochrome_B"/>
    <property type="match status" value="1"/>
</dbReference>
<dbReference type="AlphaFoldDB" id="B9H2G9"/>
<protein>
    <recommendedName>
        <fullName evidence="2">Cytochrome b/b6 N-terminal region profile domain-containing protein</fullName>
    </recommendedName>
</protein>
<feature type="transmembrane region" description="Helical" evidence="1">
    <location>
        <begin position="47"/>
        <end position="65"/>
    </location>
</feature>
<keyword evidence="1" id="KW-0472">Membrane</keyword>
<dbReference type="SUPFAM" id="SSF81342">
    <property type="entry name" value="Transmembrane di-heme cytochromes"/>
    <property type="match status" value="1"/>
</dbReference>
<organism evidence="3 4">
    <name type="scientific">Populus trichocarpa</name>
    <name type="common">Western balsam poplar</name>
    <name type="synonym">Populus balsamifera subsp. trichocarpa</name>
    <dbReference type="NCBI Taxonomy" id="3694"/>
    <lineage>
        <taxon>Eukaryota</taxon>
        <taxon>Viridiplantae</taxon>
        <taxon>Streptophyta</taxon>
        <taxon>Embryophyta</taxon>
        <taxon>Tracheophyta</taxon>
        <taxon>Spermatophyta</taxon>
        <taxon>Magnoliopsida</taxon>
        <taxon>eudicotyledons</taxon>
        <taxon>Gunneridae</taxon>
        <taxon>Pentapetalae</taxon>
        <taxon>rosids</taxon>
        <taxon>fabids</taxon>
        <taxon>Malpighiales</taxon>
        <taxon>Salicaceae</taxon>
        <taxon>Saliceae</taxon>
        <taxon>Populus</taxon>
    </lineage>
</organism>
<keyword evidence="1" id="KW-1133">Transmembrane helix</keyword>
<dbReference type="GO" id="GO:0022904">
    <property type="term" value="P:respiratory electron transport chain"/>
    <property type="evidence" value="ECO:0007669"/>
    <property type="project" value="InterPro"/>
</dbReference>
<accession>B9H2G9</accession>
<reference evidence="3 4" key="1">
    <citation type="journal article" date="2006" name="Science">
        <title>The genome of black cottonwood, Populus trichocarpa (Torr. &amp; Gray).</title>
        <authorList>
            <person name="Tuskan G.A."/>
            <person name="Difazio S."/>
            <person name="Jansson S."/>
            <person name="Bohlmann J."/>
            <person name="Grigoriev I."/>
            <person name="Hellsten U."/>
            <person name="Putnam N."/>
            <person name="Ralph S."/>
            <person name="Rombauts S."/>
            <person name="Salamov A."/>
            <person name="Schein J."/>
            <person name="Sterck L."/>
            <person name="Aerts A."/>
            <person name="Bhalerao R.R."/>
            <person name="Bhalerao R.P."/>
            <person name="Blaudez D."/>
            <person name="Boerjan W."/>
            <person name="Brun A."/>
            <person name="Brunner A."/>
            <person name="Busov V."/>
            <person name="Campbell M."/>
            <person name="Carlson J."/>
            <person name="Chalot M."/>
            <person name="Chapman J."/>
            <person name="Chen G.L."/>
            <person name="Cooper D."/>
            <person name="Coutinho P.M."/>
            <person name="Couturier J."/>
            <person name="Covert S."/>
            <person name="Cronk Q."/>
            <person name="Cunningham R."/>
            <person name="Davis J."/>
            <person name="Degroeve S."/>
            <person name="Dejardin A."/>
            <person name="Depamphilis C."/>
            <person name="Detter J."/>
            <person name="Dirks B."/>
            <person name="Dubchak I."/>
            <person name="Duplessis S."/>
            <person name="Ehlting J."/>
            <person name="Ellis B."/>
            <person name="Gendler K."/>
            <person name="Goodstein D."/>
            <person name="Gribskov M."/>
            <person name="Grimwood J."/>
            <person name="Groover A."/>
            <person name="Gunter L."/>
            <person name="Hamberger B."/>
            <person name="Heinze B."/>
            <person name="Helariutta Y."/>
            <person name="Henrissat B."/>
            <person name="Holligan D."/>
            <person name="Holt R."/>
            <person name="Huang W."/>
            <person name="Islam-Faridi N."/>
            <person name="Jones S."/>
            <person name="Jones-Rhoades M."/>
            <person name="Jorgensen R."/>
            <person name="Joshi C."/>
            <person name="Kangasjarvi J."/>
            <person name="Karlsson J."/>
            <person name="Kelleher C."/>
            <person name="Kirkpatrick R."/>
            <person name="Kirst M."/>
            <person name="Kohler A."/>
            <person name="Kalluri U."/>
            <person name="Larimer F."/>
            <person name="Leebens-Mack J."/>
            <person name="Leple J.C."/>
            <person name="Locascio P."/>
            <person name="Lou Y."/>
            <person name="Lucas S."/>
            <person name="Martin F."/>
            <person name="Montanini B."/>
            <person name="Napoli C."/>
            <person name="Nelson D.R."/>
            <person name="Nelson C."/>
            <person name="Nieminen K."/>
            <person name="Nilsson O."/>
            <person name="Pereda V."/>
            <person name="Peter G."/>
            <person name="Philippe R."/>
            <person name="Pilate G."/>
            <person name="Poliakov A."/>
            <person name="Razumovskaya J."/>
            <person name="Richardson P."/>
            <person name="Rinaldi C."/>
            <person name="Ritland K."/>
            <person name="Rouze P."/>
            <person name="Ryaboy D."/>
            <person name="Schmutz J."/>
            <person name="Schrader J."/>
            <person name="Segerman B."/>
            <person name="Shin H."/>
            <person name="Siddiqui A."/>
            <person name="Sterky F."/>
            <person name="Terry A."/>
            <person name="Tsai C.J."/>
            <person name="Uberbacher E."/>
            <person name="Unneberg P."/>
            <person name="Vahala J."/>
            <person name="Wall K."/>
            <person name="Wessler S."/>
            <person name="Yang G."/>
            <person name="Yin T."/>
            <person name="Douglas C."/>
            <person name="Marra M."/>
            <person name="Sandberg G."/>
            <person name="Van de Peer Y."/>
            <person name="Rokhsar D."/>
        </authorList>
    </citation>
    <scope>NUCLEOTIDE SEQUENCE [LARGE SCALE GENOMIC DNA]</scope>
    <source>
        <strain evidence="4">cv. Nisqually</strain>
    </source>
</reference>
<dbReference type="PANTHER" id="PTHR19271">
    <property type="entry name" value="CYTOCHROME B"/>
    <property type="match status" value="1"/>
</dbReference>